<proteinExistence type="inferred from homology"/>
<evidence type="ECO:0000256" key="5">
    <source>
        <dbReference type="HAMAP-Rule" id="MF_01080"/>
    </source>
</evidence>
<dbReference type="GO" id="GO:0160148">
    <property type="term" value="F:tRNA pseudouridine(55) synthase activity"/>
    <property type="evidence" value="ECO:0007669"/>
    <property type="project" value="UniProtKB-EC"/>
</dbReference>
<dbReference type="RefSeq" id="WP_034842347.1">
    <property type="nucleotide sequence ID" value="NZ_JANX01000279.1"/>
</dbReference>
<dbReference type="Pfam" id="PF01509">
    <property type="entry name" value="TruB_N"/>
    <property type="match status" value="1"/>
</dbReference>
<evidence type="ECO:0000256" key="2">
    <source>
        <dbReference type="ARBA" id="ARBA00005642"/>
    </source>
</evidence>
<evidence type="ECO:0000259" key="6">
    <source>
        <dbReference type="Pfam" id="PF01509"/>
    </source>
</evidence>
<dbReference type="InterPro" id="IPR032819">
    <property type="entry name" value="TruB_C"/>
</dbReference>
<dbReference type="EC" id="5.4.99.25" evidence="5"/>
<dbReference type="CDD" id="cd02573">
    <property type="entry name" value="PseudoU_synth_EcTruB"/>
    <property type="match status" value="1"/>
</dbReference>
<name>A0A0A0D1S9_9PROT</name>
<dbReference type="GO" id="GO:0003723">
    <property type="term" value="F:RNA binding"/>
    <property type="evidence" value="ECO:0007669"/>
    <property type="project" value="InterPro"/>
</dbReference>
<keyword evidence="4 5" id="KW-0413">Isomerase</keyword>
<keyword evidence="3 5" id="KW-0819">tRNA processing</keyword>
<dbReference type="GO" id="GO:1990481">
    <property type="term" value="P:mRNA pseudouridine synthesis"/>
    <property type="evidence" value="ECO:0007669"/>
    <property type="project" value="TreeGrafter"/>
</dbReference>
<evidence type="ECO:0000313" key="8">
    <source>
        <dbReference type="EMBL" id="KGM32686.1"/>
    </source>
</evidence>
<feature type="domain" description="tRNA pseudouridylate synthase B C-terminal" evidence="7">
    <location>
        <begin position="181"/>
        <end position="244"/>
    </location>
</feature>
<feature type="domain" description="Pseudouridine synthase II N-terminal" evidence="6">
    <location>
        <begin position="32"/>
        <end position="180"/>
    </location>
</feature>
<dbReference type="AlphaFoldDB" id="A0A0A0D1S9"/>
<accession>A0A0A0D1S9</accession>
<dbReference type="InterPro" id="IPR020103">
    <property type="entry name" value="PsdUridine_synth_cat_dom_sf"/>
</dbReference>
<protein>
    <recommendedName>
        <fullName evidence="5">tRNA pseudouridine synthase B</fullName>
        <ecNumber evidence="5">5.4.99.25</ecNumber>
    </recommendedName>
    <alternativeName>
        <fullName evidence="5">tRNA pseudouridine(55) synthase</fullName>
        <shortName evidence="5">Psi55 synthase</shortName>
    </alternativeName>
    <alternativeName>
        <fullName evidence="5">tRNA pseudouridylate synthase</fullName>
    </alternativeName>
    <alternativeName>
        <fullName evidence="5">tRNA-uridine isomerase</fullName>
    </alternativeName>
</protein>
<comment type="caution">
    <text evidence="8">The sequence shown here is derived from an EMBL/GenBank/DDBJ whole genome shotgun (WGS) entry which is preliminary data.</text>
</comment>
<comment type="function">
    <text evidence="5">Responsible for synthesis of pseudouridine from uracil-55 in the psi GC loop of transfer RNAs.</text>
</comment>
<dbReference type="EMBL" id="JANX01000279">
    <property type="protein sequence ID" value="KGM32686.1"/>
    <property type="molecule type" value="Genomic_DNA"/>
</dbReference>
<dbReference type="GO" id="GO:0031119">
    <property type="term" value="P:tRNA pseudouridine synthesis"/>
    <property type="evidence" value="ECO:0007669"/>
    <property type="project" value="UniProtKB-UniRule"/>
</dbReference>
<dbReference type="InterPro" id="IPR002501">
    <property type="entry name" value="PsdUridine_synth_N"/>
</dbReference>
<comment type="similarity">
    <text evidence="2 5">Belongs to the pseudouridine synthase TruB family. Type 1 subfamily.</text>
</comment>
<dbReference type="SUPFAM" id="SSF55120">
    <property type="entry name" value="Pseudouridine synthase"/>
    <property type="match status" value="1"/>
</dbReference>
<dbReference type="HAMAP" id="MF_01080">
    <property type="entry name" value="TruB_bact"/>
    <property type="match status" value="1"/>
</dbReference>
<reference evidence="8 9" key="1">
    <citation type="submission" date="2014-01" db="EMBL/GenBank/DDBJ databases">
        <title>Genome sequence determination for a cystic fibrosis isolate, Inquilinus limosus.</title>
        <authorList>
            <person name="Pino M."/>
            <person name="Di Conza J."/>
            <person name="Gutkind G."/>
        </authorList>
    </citation>
    <scope>NUCLEOTIDE SEQUENCE [LARGE SCALE GENOMIC DNA]</scope>
    <source>
        <strain evidence="8 9">MP06</strain>
    </source>
</reference>
<sequence>MARRKRGRPVHGWVVVDKPVGVTSTQVVGRIRRVFDAEKAGHAGTLDPLASGILPIALGEATKTVPYAMDGEKTYRFTVRWGEARDTDDAEGRVTATSDVRPGPDAIAAIVPRFIGEISQVPPAFSAIKVDGERSYDLARAGEAVPLAPRLIRIDDLRLAEIPDRDHATFDVQSGKGAYMRGLARDIALALGTVGHIVALRRTAVGPFGLDDAVPLEHIDALAKQPGAEQSALDGILLPVETPLDDIPAVALTEAEAQRMRHGQSVALLRRSDRERIAALDLDPDNPDAIVLAFCGDAPVALARIDGGEIRPVRILNL</sequence>
<comment type="catalytic activity">
    <reaction evidence="1 5">
        <text>uridine(55) in tRNA = pseudouridine(55) in tRNA</text>
        <dbReference type="Rhea" id="RHEA:42532"/>
        <dbReference type="Rhea" id="RHEA-COMP:10101"/>
        <dbReference type="Rhea" id="RHEA-COMP:10102"/>
        <dbReference type="ChEBI" id="CHEBI:65314"/>
        <dbReference type="ChEBI" id="CHEBI:65315"/>
        <dbReference type="EC" id="5.4.99.25"/>
    </reaction>
</comment>
<organism evidence="8 9">
    <name type="scientific">Inquilinus limosus MP06</name>
    <dbReference type="NCBI Taxonomy" id="1398085"/>
    <lineage>
        <taxon>Bacteria</taxon>
        <taxon>Pseudomonadati</taxon>
        <taxon>Pseudomonadota</taxon>
        <taxon>Alphaproteobacteria</taxon>
        <taxon>Rhodospirillales</taxon>
        <taxon>Rhodospirillaceae</taxon>
        <taxon>Inquilinus</taxon>
    </lineage>
</organism>
<dbReference type="Proteomes" id="UP000029995">
    <property type="component" value="Unassembled WGS sequence"/>
</dbReference>
<evidence type="ECO:0000256" key="1">
    <source>
        <dbReference type="ARBA" id="ARBA00000385"/>
    </source>
</evidence>
<dbReference type="OrthoDB" id="9802309at2"/>
<dbReference type="PANTHER" id="PTHR13767">
    <property type="entry name" value="TRNA-PSEUDOURIDINE SYNTHASE"/>
    <property type="match status" value="1"/>
</dbReference>
<evidence type="ECO:0000313" key="9">
    <source>
        <dbReference type="Proteomes" id="UP000029995"/>
    </source>
</evidence>
<gene>
    <name evidence="5" type="primary">truB</name>
    <name evidence="8" type="ORF">P409_19975</name>
</gene>
<dbReference type="NCBIfam" id="TIGR00431">
    <property type="entry name" value="TruB"/>
    <property type="match status" value="1"/>
</dbReference>
<evidence type="ECO:0000256" key="4">
    <source>
        <dbReference type="ARBA" id="ARBA00023235"/>
    </source>
</evidence>
<dbReference type="Pfam" id="PF16198">
    <property type="entry name" value="TruB_C_2"/>
    <property type="match status" value="1"/>
</dbReference>
<dbReference type="Gene3D" id="3.30.2350.10">
    <property type="entry name" value="Pseudouridine synthase"/>
    <property type="match status" value="1"/>
</dbReference>
<evidence type="ECO:0000256" key="3">
    <source>
        <dbReference type="ARBA" id="ARBA00022694"/>
    </source>
</evidence>
<feature type="active site" description="Nucleophile" evidence="5">
    <location>
        <position position="47"/>
    </location>
</feature>
<dbReference type="PANTHER" id="PTHR13767:SF2">
    <property type="entry name" value="PSEUDOURIDYLATE SYNTHASE TRUB1"/>
    <property type="match status" value="1"/>
</dbReference>
<evidence type="ECO:0000259" key="7">
    <source>
        <dbReference type="Pfam" id="PF16198"/>
    </source>
</evidence>
<dbReference type="InterPro" id="IPR014780">
    <property type="entry name" value="tRNA_psdUridine_synth_TruB"/>
</dbReference>